<keyword evidence="4 5" id="KW-0472">Membrane</keyword>
<feature type="transmembrane region" description="Helical" evidence="5">
    <location>
        <begin position="202"/>
        <end position="223"/>
    </location>
</feature>
<reference evidence="6 7" key="2">
    <citation type="submission" date="2020-04" db="EMBL/GenBank/DDBJ databases">
        <authorList>
            <person name="Fomenkov A."/>
            <person name="Anton B.P."/>
            <person name="Roberts R.J."/>
        </authorList>
    </citation>
    <scope>NUCLEOTIDE SEQUENCE [LARGE SCALE GENOMIC DNA]</scope>
    <source>
        <strain evidence="6 7">S2</strain>
    </source>
</reference>
<protein>
    <submittedName>
        <fullName evidence="6">ZIP family metal transporter</fullName>
    </submittedName>
</protein>
<dbReference type="Proteomes" id="UP000501868">
    <property type="component" value="Chromosome"/>
</dbReference>
<evidence type="ECO:0000313" key="6">
    <source>
        <dbReference type="EMBL" id="QIZ11199.1"/>
    </source>
</evidence>
<evidence type="ECO:0000256" key="1">
    <source>
        <dbReference type="ARBA" id="ARBA00004141"/>
    </source>
</evidence>
<evidence type="ECO:0000313" key="7">
    <source>
        <dbReference type="Proteomes" id="UP000501868"/>
    </source>
</evidence>
<evidence type="ECO:0000256" key="4">
    <source>
        <dbReference type="ARBA" id="ARBA00023136"/>
    </source>
</evidence>
<evidence type="ECO:0000256" key="2">
    <source>
        <dbReference type="ARBA" id="ARBA00022692"/>
    </source>
</evidence>
<dbReference type="GO" id="GO:0016020">
    <property type="term" value="C:membrane"/>
    <property type="evidence" value="ECO:0007669"/>
    <property type="project" value="UniProtKB-SubCell"/>
</dbReference>
<comment type="subcellular location">
    <subcellularLocation>
        <location evidence="1">Membrane</location>
        <topology evidence="1">Multi-pass membrane protein</topology>
    </subcellularLocation>
</comment>
<feature type="transmembrane region" description="Helical" evidence="5">
    <location>
        <begin position="235"/>
        <end position="254"/>
    </location>
</feature>
<feature type="transmembrane region" description="Helical" evidence="5">
    <location>
        <begin position="332"/>
        <end position="353"/>
    </location>
</feature>
<feature type="transmembrane region" description="Helical" evidence="5">
    <location>
        <begin position="169"/>
        <end position="190"/>
    </location>
</feature>
<organism evidence="6 7">
    <name type="scientific">Priestia megaterium</name>
    <name type="common">Bacillus megaterium</name>
    <dbReference type="NCBI Taxonomy" id="1404"/>
    <lineage>
        <taxon>Bacteria</taxon>
        <taxon>Bacillati</taxon>
        <taxon>Bacillota</taxon>
        <taxon>Bacilli</taxon>
        <taxon>Bacillales</taxon>
        <taxon>Bacillaceae</taxon>
        <taxon>Priestia</taxon>
    </lineage>
</organism>
<dbReference type="InterPro" id="IPR003689">
    <property type="entry name" value="ZIP"/>
</dbReference>
<reference evidence="6 7" key="1">
    <citation type="submission" date="2020-04" db="EMBL/GenBank/DDBJ databases">
        <title>Genome-Wide Identification of 5-Methylcytosine Sites in Bacterial Genomes By High-Throughput Sequencing of MspJI Restriction Fragments.</title>
        <authorList>
            <person name="Wu V."/>
        </authorList>
    </citation>
    <scope>NUCLEOTIDE SEQUENCE [LARGE SCALE GENOMIC DNA]</scope>
    <source>
        <strain evidence="6 7">S2</strain>
    </source>
</reference>
<dbReference type="EMBL" id="CP051128">
    <property type="protein sequence ID" value="QIZ11199.1"/>
    <property type="molecule type" value="Genomic_DNA"/>
</dbReference>
<dbReference type="GO" id="GO:0046873">
    <property type="term" value="F:metal ion transmembrane transporter activity"/>
    <property type="evidence" value="ECO:0007669"/>
    <property type="project" value="InterPro"/>
</dbReference>
<sequence length="388" mass="42287">MKSKWLITGLIPLVLLLLVLGWVFKNGAGVERDPAAPIEVLNVEQIKIVPSGFELDVSNTGPETLTISQVIVDDSVWNFSITPDSTLERFEDGKVTIKYPWVEGDPHTILLISENGIMTEAVIDAATLTPEFSWDSVLNYGFIGFYVGIVPITLGLLWYPFMKRLKKSWINAILALTVGLLLFLFFGTLFDGFEIGAEAPSVFQGNMVVIICTVLSFLLLVGFDQYQNQRQKRTGYSPLGISLLMATGIGLHNFGEGLAIGSSFALGEAALGTFLVIGFTLHNITEGIGITAPLLKSKPKISQFVLLGTIAGAPAIVGTWFGGFIFSPIWGAVFLGVGAGAILQVIFVISKMLMEEHKKNNEPVVSWMNFTGFTLGILIMYFTAFFVK</sequence>
<accession>A0A6H1PC75</accession>
<feature type="transmembrane region" description="Helical" evidence="5">
    <location>
        <begin position="260"/>
        <end position="284"/>
    </location>
</feature>
<feature type="transmembrane region" description="Helical" evidence="5">
    <location>
        <begin position="365"/>
        <end position="387"/>
    </location>
</feature>
<feature type="transmembrane region" description="Helical" evidence="5">
    <location>
        <begin position="304"/>
        <end position="326"/>
    </location>
</feature>
<dbReference type="Pfam" id="PF02535">
    <property type="entry name" value="Zip"/>
    <property type="match status" value="1"/>
</dbReference>
<feature type="transmembrane region" description="Helical" evidence="5">
    <location>
        <begin position="137"/>
        <end position="157"/>
    </location>
</feature>
<keyword evidence="3 5" id="KW-1133">Transmembrane helix</keyword>
<gene>
    <name evidence="6" type="ORF">HFZ78_30795</name>
</gene>
<proteinExistence type="predicted"/>
<evidence type="ECO:0000256" key="3">
    <source>
        <dbReference type="ARBA" id="ARBA00022989"/>
    </source>
</evidence>
<keyword evidence="2 5" id="KW-0812">Transmembrane</keyword>
<name>A0A6H1PC75_PRIMG</name>
<dbReference type="AlphaFoldDB" id="A0A6H1PC75"/>
<evidence type="ECO:0000256" key="5">
    <source>
        <dbReference type="SAM" id="Phobius"/>
    </source>
</evidence>